<evidence type="ECO:0000313" key="2">
    <source>
        <dbReference type="Proteomes" id="UP000009283"/>
    </source>
</evidence>
<proteinExistence type="predicted"/>
<name>G2TI01_HEYCO</name>
<dbReference type="EMBL" id="CP003056">
    <property type="protein sequence ID" value="AEP00934.1"/>
    <property type="molecule type" value="Genomic_DNA"/>
</dbReference>
<accession>G2TI01</accession>
<dbReference type="Proteomes" id="UP000009283">
    <property type="component" value="Chromosome"/>
</dbReference>
<sequence length="34" mass="3998">MMDTITVYYLYKCKCLQNIAKVTTCITFTLLFTI</sequence>
<organism evidence="1 2">
    <name type="scientific">Heyndrickxia coagulans 36D1</name>
    <dbReference type="NCBI Taxonomy" id="345219"/>
    <lineage>
        <taxon>Bacteria</taxon>
        <taxon>Bacillati</taxon>
        <taxon>Bacillota</taxon>
        <taxon>Bacilli</taxon>
        <taxon>Bacillales</taxon>
        <taxon>Bacillaceae</taxon>
        <taxon>Heyndrickxia</taxon>
    </lineage>
</organism>
<dbReference type="HOGENOM" id="CLU_3371940_0_0_9"/>
<reference evidence="1 2" key="1">
    <citation type="journal article" date="2011" name="Stand. Genomic Sci.">
        <title>Complete Genome Sequence of a thermotolerant sporogenic lactic acid bacterium, Bacillus coagulans strain 36D1.</title>
        <authorList>
            <person name="Rhee M.S."/>
            <person name="Moritz B.E."/>
            <person name="Xie G."/>
            <person name="Glavina Del Rio T."/>
            <person name="Dalin E."/>
            <person name="Tice H."/>
            <person name="Bruce D."/>
            <person name="Goodwin L."/>
            <person name="Chertkov O."/>
            <person name="Brettin T."/>
            <person name="Han C."/>
            <person name="Detter C."/>
            <person name="Pitluck S."/>
            <person name="Land M.L."/>
            <person name="Patel M."/>
            <person name="Ou M."/>
            <person name="Harbrucker R."/>
            <person name="Ingram L.O."/>
            <person name="Shanmugam K.T."/>
        </authorList>
    </citation>
    <scope>NUCLEOTIDE SEQUENCE [LARGE SCALE GENOMIC DNA]</scope>
    <source>
        <strain evidence="1 2">36D1</strain>
    </source>
</reference>
<dbReference type="KEGG" id="bag:Bcoa_1739"/>
<evidence type="ECO:0000313" key="1">
    <source>
        <dbReference type="EMBL" id="AEP00934.1"/>
    </source>
</evidence>
<gene>
    <name evidence="1" type="ORF">Bcoa_1739</name>
</gene>
<protein>
    <submittedName>
        <fullName evidence="1">Uncharacterized protein</fullName>
    </submittedName>
</protein>
<dbReference type="AlphaFoldDB" id="G2TI01"/>